<keyword evidence="3" id="KW-1185">Reference proteome</keyword>
<evidence type="ECO:0000313" key="2">
    <source>
        <dbReference type="EMBL" id="CAB1426951.1"/>
    </source>
</evidence>
<dbReference type="AlphaFoldDB" id="A0A9N7U9G7"/>
<evidence type="ECO:0000256" key="1">
    <source>
        <dbReference type="SAM" id="MobiDB-lite"/>
    </source>
</evidence>
<accession>A0A9N7U9G7</accession>
<gene>
    <name evidence="2" type="ORF">PLEPLA_LOCUS14889</name>
</gene>
<protein>
    <submittedName>
        <fullName evidence="2">Uncharacterized protein</fullName>
    </submittedName>
</protein>
<dbReference type="Proteomes" id="UP001153269">
    <property type="component" value="Unassembled WGS sequence"/>
</dbReference>
<evidence type="ECO:0000313" key="3">
    <source>
        <dbReference type="Proteomes" id="UP001153269"/>
    </source>
</evidence>
<feature type="region of interest" description="Disordered" evidence="1">
    <location>
        <begin position="76"/>
        <end position="131"/>
    </location>
</feature>
<comment type="caution">
    <text evidence="2">The sequence shown here is derived from an EMBL/GenBank/DDBJ whole genome shotgun (WGS) entry which is preliminary data.</text>
</comment>
<reference evidence="2" key="1">
    <citation type="submission" date="2020-03" db="EMBL/GenBank/DDBJ databases">
        <authorList>
            <person name="Weist P."/>
        </authorList>
    </citation>
    <scope>NUCLEOTIDE SEQUENCE</scope>
</reference>
<dbReference type="EMBL" id="CADEAL010000930">
    <property type="protein sequence ID" value="CAB1426951.1"/>
    <property type="molecule type" value="Genomic_DNA"/>
</dbReference>
<feature type="compositionally biased region" description="Polar residues" evidence="1">
    <location>
        <begin position="112"/>
        <end position="128"/>
    </location>
</feature>
<feature type="region of interest" description="Disordered" evidence="1">
    <location>
        <begin position="1"/>
        <end position="30"/>
    </location>
</feature>
<proteinExistence type="predicted"/>
<organism evidence="2 3">
    <name type="scientific">Pleuronectes platessa</name>
    <name type="common">European plaice</name>
    <dbReference type="NCBI Taxonomy" id="8262"/>
    <lineage>
        <taxon>Eukaryota</taxon>
        <taxon>Metazoa</taxon>
        <taxon>Chordata</taxon>
        <taxon>Craniata</taxon>
        <taxon>Vertebrata</taxon>
        <taxon>Euteleostomi</taxon>
        <taxon>Actinopterygii</taxon>
        <taxon>Neopterygii</taxon>
        <taxon>Teleostei</taxon>
        <taxon>Neoteleostei</taxon>
        <taxon>Acanthomorphata</taxon>
        <taxon>Carangaria</taxon>
        <taxon>Pleuronectiformes</taxon>
        <taxon>Pleuronectoidei</taxon>
        <taxon>Pleuronectidae</taxon>
        <taxon>Pleuronectes</taxon>
    </lineage>
</organism>
<sequence length="145" mass="15535">MKSRRRGAEAAGASPSAPLHPSAFPPFNPNNATVLSATLCRLFQRTSKKEKQIEAAGDNETAGYVKAVHFGHLVHRPAHPQGSACGAPPLSASHPDDPTVDALNHECPGSSVEASQWSGQVGQQNQRQGPLRAEEEILQLQFYYA</sequence>
<name>A0A9N7U9G7_PLEPL</name>